<protein>
    <submittedName>
        <fullName evidence="1">Uncharacterized protein</fullName>
    </submittedName>
</protein>
<name>A0ACC4AYC2_POPAL</name>
<evidence type="ECO:0000313" key="2">
    <source>
        <dbReference type="Proteomes" id="UP000309997"/>
    </source>
</evidence>
<reference evidence="1 2" key="1">
    <citation type="journal article" date="2024" name="Plant Biotechnol. J.">
        <title>Genome and CRISPR/Cas9 system of a widespread forest tree (Populus alba) in the world.</title>
        <authorList>
            <person name="Liu Y.J."/>
            <person name="Jiang P.F."/>
            <person name="Han X.M."/>
            <person name="Li X.Y."/>
            <person name="Wang H.M."/>
            <person name="Wang Y.J."/>
            <person name="Wang X.X."/>
            <person name="Zeng Q.Y."/>
        </authorList>
    </citation>
    <scope>NUCLEOTIDE SEQUENCE [LARGE SCALE GENOMIC DNA]</scope>
    <source>
        <strain evidence="2">cv. PAL-ZL1</strain>
    </source>
</reference>
<sequence length="725" mass="82306">MEQQIELPIQIETEIPSLGLQPSSSPPSSHPCTSPSSEPDQTAQDDDNCLHQELQNQLDLREEFKELNDFHEEVEEEEEFKSEERDKKSEIFYENDNESSEKEGDDLEKKNERSDENANTNRRYHQYPVRPEAEDCAFYMKTGTCKFGVNCKFNHPVRRKNQAVMEKVKEREEATEKPGQTECKYYLRTGGCKYGNACRFNHTREKTFSVPPLKTPMPSILELNFLGLPIRPGEKQCEFYMRNGSCKYGATCKYNHPDPMAVGGSDLTSAFVNGGTASLPAPSPTSVGSWSSPRALNDPTPFVPYVFSPTRLPSQSSEWNGYQGTLYPPERSLHPPPSYAMSNPATESNVYAPQQQQTIVDEFPERPGQQLCSYFMKFGDCKFKSNCKYHHPKNRIPKSPSLTLSDKGLPLRPDQIICSYYSRYGICKFGPACKFDHSIQPPSSGSCDDQHTAFGNSVTQEKARMAESGNGSDISVEQPVDQSLVSTATETGESKDNLFFNSGNCSQNRLSGFQRVFLRRRWKDLWKYISIPSFDGSKIIDDVARKIKSYEPEKSKFISWVNQVLALYRGSTTLEFRIRFSSLNCSEFQIERWLEMMFAKEAEKLLEFPLESSSVVASDYLRNPSVVGPSLRLKHLKISLSFELSGFEISDSNLVSLTKMFLCLLRLTSAEKESLHEVPELTMLKRPVLNVDQEDHTSLLNFTLLITAAPHLHEFVLQVRSLLKL</sequence>
<gene>
    <name evidence="1" type="ORF">D5086_028454</name>
</gene>
<dbReference type="Proteomes" id="UP000309997">
    <property type="component" value="Unassembled WGS sequence"/>
</dbReference>
<comment type="caution">
    <text evidence="1">The sequence shown here is derived from an EMBL/GenBank/DDBJ whole genome shotgun (WGS) entry which is preliminary data.</text>
</comment>
<accession>A0ACC4AYC2</accession>
<proteinExistence type="predicted"/>
<dbReference type="EMBL" id="RCHU02000015">
    <property type="protein sequence ID" value="KAL3571205.1"/>
    <property type="molecule type" value="Genomic_DNA"/>
</dbReference>
<evidence type="ECO:0000313" key="1">
    <source>
        <dbReference type="EMBL" id="KAL3571205.1"/>
    </source>
</evidence>
<keyword evidence="2" id="KW-1185">Reference proteome</keyword>
<organism evidence="1 2">
    <name type="scientific">Populus alba</name>
    <name type="common">White poplar</name>
    <dbReference type="NCBI Taxonomy" id="43335"/>
    <lineage>
        <taxon>Eukaryota</taxon>
        <taxon>Viridiplantae</taxon>
        <taxon>Streptophyta</taxon>
        <taxon>Embryophyta</taxon>
        <taxon>Tracheophyta</taxon>
        <taxon>Spermatophyta</taxon>
        <taxon>Magnoliopsida</taxon>
        <taxon>eudicotyledons</taxon>
        <taxon>Gunneridae</taxon>
        <taxon>Pentapetalae</taxon>
        <taxon>rosids</taxon>
        <taxon>fabids</taxon>
        <taxon>Malpighiales</taxon>
        <taxon>Salicaceae</taxon>
        <taxon>Saliceae</taxon>
        <taxon>Populus</taxon>
    </lineage>
</organism>